<protein>
    <recommendedName>
        <fullName evidence="4">Antitoxin component YwqK of the YwqJK toxin-antitoxin module</fullName>
    </recommendedName>
</protein>
<dbReference type="EMBL" id="JAIWJY010000009">
    <property type="protein sequence ID" value="MDE1207661.1"/>
    <property type="molecule type" value="Genomic_DNA"/>
</dbReference>
<keyword evidence="3" id="KW-1185">Reference proteome</keyword>
<accession>A0A9X4EWF1</accession>
<sequence>MKLPITTLLITLFTATSFAQQDTLWFDGGWNKTTKDKAHFYRPPAKKEKRNLYRINDYYINGNLQMTGLSKFKDSVHLEGTATWYQPDGKVMQTETYKNNKLNGVSTYYRYDDCDDNNTNETVAGVKYIKEAGADDDCIYNIREITYKDNHHIKEILYDTNKKGARKESYYKKGSIHKKKYYDTNGKQLGSYHLSNNGNEHGIDVSYYNKPMRPKVVTTVKNGYPLYAHAYYPNGKKRSNFDTIQKVKTYYNEKGKVMGKLRYEGELDRLLYFHGKRYTFYPDGKTIEKIETYDNQYLIKDEEYNGGVLIRENFYDDFEIVKTISYTDDGKKIGEFTKKGNELNGTVRNKYNQIITYKNGFPIKATIPYINSRKLFSTLKDSVITYHDTLGNPIATLKVGLRKGRYFPDRLETGEYTPLPIEGTLVTQDLKQRIAGKTTFKNYKKTQKTTFDYIKDKRFKQHILYDENEAPLKYTFYFSNGNKQYELFYNPNTAEKEKGVFYNKNGEQISTFNYLTSTGTFYEFYENSDAIKEISKQRNGQFIAGKRYQRVYDRSLKTYVNVLREDVNANGESTFYSKQGDVLCKAIFKNGKPWFGTVYDYKNNRKIQVKDGKKHGIYIDYTGDEKTIHKQGYYKNGEKHGKFITWGGIRTSYESKNIKQKEENYKHGARDGYTIKYNKEGKEISEVLYKNGKREGYATSYNEKTNKTYRLLYKNDKPFEGVAVNKFNGEKVYKNGTIVKETNYTDVKTHNNTYQTIKTITTYKDKTTKEVIVYNLKDNKLLSYSEKYDQLHGEVIKYHNNKPKYKAVFKDGDLQKGEVWLSGMTRFESEQYFLLSKQNNTVSIKIYNQDLQLISHTAIKPTLYKDYNEQQLLSLKRLDLTPRSSVLLIYDFYEKIK</sequence>
<dbReference type="Proteomes" id="UP001149303">
    <property type="component" value="Unassembled WGS sequence"/>
</dbReference>
<keyword evidence="1" id="KW-0732">Signal</keyword>
<dbReference type="AlphaFoldDB" id="A0A9X4EWF1"/>
<organism evidence="2 3">
    <name type="scientific">Tenacibaculum larymnensis</name>
    <dbReference type="NCBI Taxonomy" id="2878201"/>
    <lineage>
        <taxon>Bacteria</taxon>
        <taxon>Pseudomonadati</taxon>
        <taxon>Bacteroidota</taxon>
        <taxon>Flavobacteriia</taxon>
        <taxon>Flavobacteriales</taxon>
        <taxon>Flavobacteriaceae</taxon>
        <taxon>Tenacibaculum</taxon>
    </lineage>
</organism>
<dbReference type="RefSeq" id="WP_274640718.1">
    <property type="nucleotide sequence ID" value="NZ_JAIWJY010000009.1"/>
</dbReference>
<evidence type="ECO:0000313" key="3">
    <source>
        <dbReference type="Proteomes" id="UP001149303"/>
    </source>
</evidence>
<evidence type="ECO:0000313" key="2">
    <source>
        <dbReference type="EMBL" id="MDE1207661.1"/>
    </source>
</evidence>
<dbReference type="Gene3D" id="2.20.110.10">
    <property type="entry name" value="Histone H3 K4-specific methyltransferase SET7/9 N-terminal domain"/>
    <property type="match status" value="2"/>
</dbReference>
<feature type="signal peptide" evidence="1">
    <location>
        <begin position="1"/>
        <end position="19"/>
    </location>
</feature>
<dbReference type="SUPFAM" id="SSF82185">
    <property type="entry name" value="Histone H3 K4-specific methyltransferase SET7/9 N-terminal domain"/>
    <property type="match status" value="2"/>
</dbReference>
<reference evidence="2" key="1">
    <citation type="submission" date="2021-09" db="EMBL/GenBank/DDBJ databases">
        <authorList>
            <person name="Smyrli M."/>
        </authorList>
    </citation>
    <scope>NUCLEOTIDE SEQUENCE</scope>
    <source>
        <strain evidence="2">LAR25</strain>
    </source>
</reference>
<feature type="chain" id="PRO_5040977538" description="Antitoxin component YwqK of the YwqJK toxin-antitoxin module" evidence="1">
    <location>
        <begin position="20"/>
        <end position="897"/>
    </location>
</feature>
<evidence type="ECO:0008006" key="4">
    <source>
        <dbReference type="Google" id="ProtNLM"/>
    </source>
</evidence>
<evidence type="ECO:0000256" key="1">
    <source>
        <dbReference type="SAM" id="SignalP"/>
    </source>
</evidence>
<name>A0A9X4EWF1_9FLAO</name>
<gene>
    <name evidence="2" type="ORF">LCI24_12730</name>
</gene>
<proteinExistence type="predicted"/>
<comment type="caution">
    <text evidence="2">The sequence shown here is derived from an EMBL/GenBank/DDBJ whole genome shotgun (WGS) entry which is preliminary data.</text>
</comment>